<organism evidence="1">
    <name type="scientific">Siphoviridae sp. ctBCr48</name>
    <dbReference type="NCBI Taxonomy" id="2827802"/>
    <lineage>
        <taxon>Viruses</taxon>
        <taxon>Duplodnaviria</taxon>
        <taxon>Heunggongvirae</taxon>
        <taxon>Uroviricota</taxon>
        <taxon>Caudoviricetes</taxon>
    </lineage>
</organism>
<reference evidence="1" key="1">
    <citation type="journal article" date="2021" name="Proc. Natl. Acad. Sci. U.S.A.">
        <title>A Catalog of Tens of Thousands of Viruses from Human Metagenomes Reveals Hidden Associations with Chronic Diseases.</title>
        <authorList>
            <person name="Tisza M.J."/>
            <person name="Buck C.B."/>
        </authorList>
    </citation>
    <scope>NUCLEOTIDE SEQUENCE</scope>
    <source>
        <strain evidence="1">CtBCr48</strain>
    </source>
</reference>
<dbReference type="EMBL" id="BK032595">
    <property type="protein sequence ID" value="DAF50422.1"/>
    <property type="molecule type" value="Genomic_DNA"/>
</dbReference>
<evidence type="ECO:0000313" key="1">
    <source>
        <dbReference type="EMBL" id="DAF50422.1"/>
    </source>
</evidence>
<sequence length="149" mass="17347">MTSFDTIEDVALQSIDDYKLAKLYNRSLDEFKTWCDGFLKIALSQFSGECLHSLAFDETEREILSDLTQQEIRILANYFIIAWWERETNNSAQIALKLKVSSSFQTEGVSSQNMKEKQNIIDKLREENSRQINNYLSQHAMDFFDEVGL</sequence>
<protein>
    <submittedName>
        <fullName evidence="1">Uncharacterized protein</fullName>
    </submittedName>
</protein>
<proteinExistence type="predicted"/>
<accession>A0A8S5SHI8</accession>
<name>A0A8S5SHI8_9CAUD</name>